<accession>A0AAU7W4Z9</accession>
<keyword evidence="2" id="KW-0812">Transmembrane</keyword>
<evidence type="ECO:0000313" key="3">
    <source>
        <dbReference type="EMBL" id="XBX81251.1"/>
    </source>
</evidence>
<dbReference type="AlphaFoldDB" id="A0AAU7W4Z9"/>
<dbReference type="RefSeq" id="WP_350347273.1">
    <property type="nucleotide sequence ID" value="NZ_CP158374.1"/>
</dbReference>
<feature type="transmembrane region" description="Helical" evidence="2">
    <location>
        <begin position="6"/>
        <end position="24"/>
    </location>
</feature>
<protein>
    <submittedName>
        <fullName evidence="3">Uncharacterized protein</fullName>
    </submittedName>
</protein>
<feature type="compositionally biased region" description="Pro residues" evidence="1">
    <location>
        <begin position="106"/>
        <end position="119"/>
    </location>
</feature>
<organism evidence="3">
    <name type="scientific">Agromyces sp. G08B096</name>
    <dbReference type="NCBI Taxonomy" id="3156399"/>
    <lineage>
        <taxon>Bacteria</taxon>
        <taxon>Bacillati</taxon>
        <taxon>Actinomycetota</taxon>
        <taxon>Actinomycetes</taxon>
        <taxon>Micrococcales</taxon>
        <taxon>Microbacteriaceae</taxon>
        <taxon>Agromyces</taxon>
    </lineage>
</organism>
<feature type="region of interest" description="Disordered" evidence="1">
    <location>
        <begin position="99"/>
        <end position="119"/>
    </location>
</feature>
<keyword evidence="2" id="KW-1133">Transmembrane helix</keyword>
<keyword evidence="2" id="KW-0472">Membrane</keyword>
<gene>
    <name evidence="3" type="ORF">ABIQ69_11590</name>
</gene>
<sequence>MPEWLITVVVAVIAAAGGWGSAFLQSRAKSRDDRQALIDQLQEERNYADEQRRLEREAFSIELAKEREQIAAERVEYTTRLDRMWADKAASRAHVAQLNDHIWQRKPPPPPEPPAGYIH</sequence>
<dbReference type="EMBL" id="CP158374">
    <property type="protein sequence ID" value="XBX81251.1"/>
    <property type="molecule type" value="Genomic_DNA"/>
</dbReference>
<evidence type="ECO:0000256" key="1">
    <source>
        <dbReference type="SAM" id="MobiDB-lite"/>
    </source>
</evidence>
<proteinExistence type="predicted"/>
<reference evidence="3" key="1">
    <citation type="submission" date="2024-05" db="EMBL/GenBank/DDBJ databases">
        <authorList>
            <person name="Yu L."/>
        </authorList>
    </citation>
    <scope>NUCLEOTIDE SEQUENCE</scope>
    <source>
        <strain evidence="3">G08B096</strain>
    </source>
</reference>
<evidence type="ECO:0000256" key="2">
    <source>
        <dbReference type="SAM" id="Phobius"/>
    </source>
</evidence>
<name>A0AAU7W4Z9_9MICO</name>